<accession>A0A1G8E6I4</accession>
<dbReference type="SUPFAM" id="SSF46785">
    <property type="entry name" value="Winged helix' DNA-binding domain"/>
    <property type="match status" value="1"/>
</dbReference>
<protein>
    <submittedName>
        <fullName evidence="6">DNA-binding transcriptional regulator, LysR family</fullName>
    </submittedName>
</protein>
<evidence type="ECO:0000259" key="5">
    <source>
        <dbReference type="PROSITE" id="PS50931"/>
    </source>
</evidence>
<dbReference type="InterPro" id="IPR005119">
    <property type="entry name" value="LysR_subst-bd"/>
</dbReference>
<keyword evidence="3 6" id="KW-0238">DNA-binding</keyword>
<dbReference type="Proteomes" id="UP000198854">
    <property type="component" value="Unassembled WGS sequence"/>
</dbReference>
<sequence>MDVKALRYFVELVDQQSFTRASEKLFVTQPTISKMIRSLEQEIHQPLLHRDGRRFWLTDAGEIVYQRAQEILTHMTQLEAELIDLNHLQRGHLNLGIPPMVGHLYAGLIRQFRQTYPNIELTIVEYGGRKIEQAVLDGEIDVAFTMLSETTHTHLNVMELSNYPIMAVLPDTDEWRNFASVDWAKLKNEPFYIYTKEFTLSECIAKQCSDQGFSPQIAARSSQWDFLVALVKSGVGVAFLPKPLCHRIKGEGVIVKPTTPNIDWHLGVIWHGDRYVSKVAEAWINMCRDHQHRFIP</sequence>
<dbReference type="GO" id="GO:0003677">
    <property type="term" value="F:DNA binding"/>
    <property type="evidence" value="ECO:0007669"/>
    <property type="project" value="UniProtKB-KW"/>
</dbReference>
<dbReference type="GO" id="GO:0003700">
    <property type="term" value="F:DNA-binding transcription factor activity"/>
    <property type="evidence" value="ECO:0007669"/>
    <property type="project" value="InterPro"/>
</dbReference>
<dbReference type="InterPro" id="IPR036388">
    <property type="entry name" value="WH-like_DNA-bd_sf"/>
</dbReference>
<evidence type="ECO:0000256" key="1">
    <source>
        <dbReference type="ARBA" id="ARBA00009437"/>
    </source>
</evidence>
<evidence type="ECO:0000313" key="6">
    <source>
        <dbReference type="EMBL" id="SDH65562.1"/>
    </source>
</evidence>
<dbReference type="STRING" id="861298.SAMN04488136_12329"/>
<feature type="domain" description="HTH lysR-type" evidence="5">
    <location>
        <begin position="1"/>
        <end position="58"/>
    </location>
</feature>
<dbReference type="Pfam" id="PF03466">
    <property type="entry name" value="LysR_substrate"/>
    <property type="match status" value="1"/>
</dbReference>
<reference evidence="6 7" key="1">
    <citation type="submission" date="2016-10" db="EMBL/GenBank/DDBJ databases">
        <authorList>
            <person name="de Groot N.N."/>
        </authorList>
    </citation>
    <scope>NUCLEOTIDE SEQUENCE [LARGE SCALE GENOMIC DNA]</scope>
    <source>
        <strain evidence="6 7">CGMCC 1.10228</strain>
    </source>
</reference>
<name>A0A1G8E6I4_9VIBR</name>
<dbReference type="PANTHER" id="PTHR30419">
    <property type="entry name" value="HTH-TYPE TRANSCRIPTIONAL REGULATOR YBHD"/>
    <property type="match status" value="1"/>
</dbReference>
<keyword evidence="7" id="KW-1185">Reference proteome</keyword>
<keyword evidence="4" id="KW-0804">Transcription</keyword>
<dbReference type="CDD" id="cd08438">
    <property type="entry name" value="PBP2_CidR"/>
    <property type="match status" value="1"/>
</dbReference>
<dbReference type="InterPro" id="IPR036390">
    <property type="entry name" value="WH_DNA-bd_sf"/>
</dbReference>
<dbReference type="PRINTS" id="PR00039">
    <property type="entry name" value="HTHLYSR"/>
</dbReference>
<dbReference type="PROSITE" id="PS50931">
    <property type="entry name" value="HTH_LYSR"/>
    <property type="match status" value="1"/>
</dbReference>
<proteinExistence type="inferred from homology"/>
<evidence type="ECO:0000256" key="3">
    <source>
        <dbReference type="ARBA" id="ARBA00023125"/>
    </source>
</evidence>
<dbReference type="GO" id="GO:0005829">
    <property type="term" value="C:cytosol"/>
    <property type="evidence" value="ECO:0007669"/>
    <property type="project" value="TreeGrafter"/>
</dbReference>
<gene>
    <name evidence="6" type="ORF">SAMN04488136_12329</name>
</gene>
<dbReference type="OrthoDB" id="646694at2"/>
<dbReference type="InterPro" id="IPR050950">
    <property type="entry name" value="HTH-type_LysR_regulators"/>
</dbReference>
<organism evidence="6 7">
    <name type="scientific">Vibrio xiamenensis</name>
    <dbReference type="NCBI Taxonomy" id="861298"/>
    <lineage>
        <taxon>Bacteria</taxon>
        <taxon>Pseudomonadati</taxon>
        <taxon>Pseudomonadota</taxon>
        <taxon>Gammaproteobacteria</taxon>
        <taxon>Vibrionales</taxon>
        <taxon>Vibrionaceae</taxon>
        <taxon>Vibrio</taxon>
    </lineage>
</organism>
<dbReference type="Pfam" id="PF00126">
    <property type="entry name" value="HTH_1"/>
    <property type="match status" value="1"/>
</dbReference>
<evidence type="ECO:0000313" key="7">
    <source>
        <dbReference type="Proteomes" id="UP000198854"/>
    </source>
</evidence>
<dbReference type="RefSeq" id="WP_093276640.1">
    <property type="nucleotide sequence ID" value="NZ_FNDD01000023.1"/>
</dbReference>
<dbReference type="AlphaFoldDB" id="A0A1G8E6I4"/>
<evidence type="ECO:0000256" key="2">
    <source>
        <dbReference type="ARBA" id="ARBA00023015"/>
    </source>
</evidence>
<keyword evidence="2" id="KW-0805">Transcription regulation</keyword>
<dbReference type="Gene3D" id="1.10.10.10">
    <property type="entry name" value="Winged helix-like DNA-binding domain superfamily/Winged helix DNA-binding domain"/>
    <property type="match status" value="1"/>
</dbReference>
<dbReference type="SUPFAM" id="SSF53850">
    <property type="entry name" value="Periplasmic binding protein-like II"/>
    <property type="match status" value="1"/>
</dbReference>
<comment type="similarity">
    <text evidence="1">Belongs to the LysR transcriptional regulatory family.</text>
</comment>
<dbReference type="PANTHER" id="PTHR30419:SF8">
    <property type="entry name" value="NITROGEN ASSIMILATION TRANSCRIPTIONAL ACTIVATOR-RELATED"/>
    <property type="match status" value="1"/>
</dbReference>
<dbReference type="Gene3D" id="3.40.190.290">
    <property type="match status" value="1"/>
</dbReference>
<dbReference type="EMBL" id="FNDD01000023">
    <property type="protein sequence ID" value="SDH65562.1"/>
    <property type="molecule type" value="Genomic_DNA"/>
</dbReference>
<dbReference type="InterPro" id="IPR000847">
    <property type="entry name" value="LysR_HTH_N"/>
</dbReference>
<dbReference type="FunFam" id="1.10.10.10:FF:000001">
    <property type="entry name" value="LysR family transcriptional regulator"/>
    <property type="match status" value="1"/>
</dbReference>
<evidence type="ECO:0000256" key="4">
    <source>
        <dbReference type="ARBA" id="ARBA00023163"/>
    </source>
</evidence>